<evidence type="ECO:0000313" key="1">
    <source>
        <dbReference type="EMBL" id="MEO3716918.1"/>
    </source>
</evidence>
<sequence length="124" mass="13435">MAIRSAEKVALQILRDAGFRAHVTPPRDVTAPYIRVNRVGGIMSNLVTDAAMLAVAAYAADPAEAANMANKAREALFAARTTMVGDAWVRWWQEAAGPANFPDPTSKLTRYQFSGQLMIATNLD</sequence>
<evidence type="ECO:0000313" key="2">
    <source>
        <dbReference type="EMBL" id="QPR30023.1"/>
    </source>
</evidence>
<keyword evidence="5" id="KW-1185">Reference proteome</keyword>
<organism evidence="1 6">
    <name type="scientific">Corynebacterium amycolatum</name>
    <dbReference type="NCBI Taxonomy" id="43765"/>
    <lineage>
        <taxon>Bacteria</taxon>
        <taxon>Bacillati</taxon>
        <taxon>Actinomycetota</taxon>
        <taxon>Actinomycetes</taxon>
        <taxon>Mycobacteriales</taxon>
        <taxon>Corynebacteriaceae</taxon>
        <taxon>Corynebacterium</taxon>
    </lineage>
</organism>
<reference evidence="4 5" key="1">
    <citation type="submission" date="2020-12" db="EMBL/GenBank/DDBJ databases">
        <title>FDA dAtabase for Regulatory Grade micrObial Sequences (FDA-ARGOS): Supporting development and validation of Infectious Disease Dx tests.</title>
        <authorList>
            <person name="Sproer C."/>
            <person name="Gronow S."/>
            <person name="Severitt S."/>
            <person name="Schroder I."/>
            <person name="Tallon L."/>
            <person name="Sadzewicz L."/>
            <person name="Zhao X."/>
            <person name="Boylan J."/>
            <person name="Ott S."/>
            <person name="Bowen H."/>
            <person name="Vavikolanu K."/>
            <person name="Mehta A."/>
            <person name="Aluvathingal J."/>
            <person name="Nadendla S."/>
            <person name="Lowell S."/>
            <person name="Myers T."/>
            <person name="Yan Y."/>
            <person name="Sichtig H."/>
        </authorList>
    </citation>
    <scope>NUCLEOTIDE SEQUENCE [LARGE SCALE GENOMIC DNA]</scope>
    <source>
        <strain evidence="2 4">FDAARGOS_938</strain>
        <strain evidence="3 5">FDAARGOS_991</strain>
    </source>
</reference>
<dbReference type="EMBL" id="CP066023">
    <property type="protein sequence ID" value="QQB81862.1"/>
    <property type="molecule type" value="Genomic_DNA"/>
</dbReference>
<evidence type="ECO:0000313" key="4">
    <source>
        <dbReference type="Proteomes" id="UP000594774"/>
    </source>
</evidence>
<dbReference type="EMBL" id="JASOOY020000015">
    <property type="protein sequence ID" value="MEO3716918.1"/>
    <property type="molecule type" value="Genomic_DNA"/>
</dbReference>
<protein>
    <recommendedName>
        <fullName evidence="7">DUF3168 domain-containing protein</fullName>
    </recommendedName>
</protein>
<evidence type="ECO:0000313" key="6">
    <source>
        <dbReference type="Proteomes" id="UP001223646"/>
    </source>
</evidence>
<reference evidence="1" key="3">
    <citation type="submission" date="2024-05" db="EMBL/GenBank/DDBJ databases">
        <authorList>
            <person name="Wolfe A."/>
        </authorList>
    </citation>
    <scope>NUCLEOTIDE SEQUENCE</scope>
    <source>
        <strain evidence="1">UMB1064</strain>
    </source>
</reference>
<dbReference type="AlphaFoldDB" id="A0AAW9SXP5"/>
<evidence type="ECO:0008006" key="7">
    <source>
        <dbReference type="Google" id="ProtNLM"/>
    </source>
</evidence>
<gene>
    <name evidence="2" type="ORF">I6G95_07120</name>
    <name evidence="3" type="ORF">I6H48_07695</name>
    <name evidence="1" type="ORF">QP460_004865</name>
</gene>
<evidence type="ECO:0000313" key="5">
    <source>
        <dbReference type="Proteomes" id="UP000595198"/>
    </source>
</evidence>
<dbReference type="EMBL" id="CP065628">
    <property type="protein sequence ID" value="QPR30023.1"/>
    <property type="molecule type" value="Genomic_DNA"/>
</dbReference>
<dbReference type="Proteomes" id="UP001223646">
    <property type="component" value="Unassembled WGS sequence"/>
</dbReference>
<accession>A0AAW9SXP5</accession>
<dbReference type="Proteomes" id="UP000595198">
    <property type="component" value="Chromosome"/>
</dbReference>
<dbReference type="RefSeq" id="WP_197914206.1">
    <property type="nucleotide sequence ID" value="NZ_CP065628.1"/>
</dbReference>
<evidence type="ECO:0000313" key="3">
    <source>
        <dbReference type="EMBL" id="QQB81862.1"/>
    </source>
</evidence>
<dbReference type="Proteomes" id="UP000594774">
    <property type="component" value="Chromosome"/>
</dbReference>
<reference evidence="1" key="2">
    <citation type="submission" date="2023-05" db="EMBL/GenBank/DDBJ databases">
        <authorList>
            <person name="Du J."/>
        </authorList>
    </citation>
    <scope>NUCLEOTIDE SEQUENCE</scope>
    <source>
        <strain evidence="1">UMB1064</strain>
    </source>
</reference>
<proteinExistence type="predicted"/>
<name>A0AAW9SXP5_CORAY</name>